<name>A0AAD7E9Q1_9AGAR</name>
<feature type="chain" id="PRO_5041920754" evidence="2">
    <location>
        <begin position="27"/>
        <end position="311"/>
    </location>
</feature>
<keyword evidence="2" id="KW-0732">Signal</keyword>
<dbReference type="EMBL" id="JARIHO010000096">
    <property type="protein sequence ID" value="KAJ7305549.1"/>
    <property type="molecule type" value="Genomic_DNA"/>
</dbReference>
<gene>
    <name evidence="3" type="ORF">DFH08DRAFT_825048</name>
</gene>
<accession>A0AAD7E9Q1</accession>
<sequence length="311" mass="34146">MVWQCRLHFPIWSLFSLHTQTPFISATSPAAPAEPATLHTTLSTIMTHVPQADDMMDTNIKLFKGDGIAENTIDFLNTIWCRTIVGILKDGSYASNWFVKLAAMEKKMFKDLVAVFRLKWLVKEMAEKSKGEVQEELLSLRLATSKVGVCFEDDGIQEWGHVHWALKVADLGAQADPGGALIPQALKNIPDSLFLHLGLTTAFSGMSKLSPARACANPPYRPDPEPADDQGSTSCHPPVHLSWAGCIHPATHQVHAEAWGMGGASHLWIDPTCSYRAVLWWARGNATSAAKSATSLTTATQQRSSTFPKWK</sequence>
<proteinExistence type="predicted"/>
<reference evidence="3" key="1">
    <citation type="submission" date="2023-03" db="EMBL/GenBank/DDBJ databases">
        <title>Massive genome expansion in bonnet fungi (Mycena s.s.) driven by repeated elements and novel gene families across ecological guilds.</title>
        <authorList>
            <consortium name="Lawrence Berkeley National Laboratory"/>
            <person name="Harder C.B."/>
            <person name="Miyauchi S."/>
            <person name="Viragh M."/>
            <person name="Kuo A."/>
            <person name="Thoen E."/>
            <person name="Andreopoulos B."/>
            <person name="Lu D."/>
            <person name="Skrede I."/>
            <person name="Drula E."/>
            <person name="Henrissat B."/>
            <person name="Morin E."/>
            <person name="Kohler A."/>
            <person name="Barry K."/>
            <person name="LaButti K."/>
            <person name="Morin E."/>
            <person name="Salamov A."/>
            <person name="Lipzen A."/>
            <person name="Mereny Z."/>
            <person name="Hegedus B."/>
            <person name="Baldrian P."/>
            <person name="Stursova M."/>
            <person name="Weitz H."/>
            <person name="Taylor A."/>
            <person name="Grigoriev I.V."/>
            <person name="Nagy L.G."/>
            <person name="Martin F."/>
            <person name="Kauserud H."/>
        </authorList>
    </citation>
    <scope>NUCLEOTIDE SEQUENCE</scope>
    <source>
        <strain evidence="3">CBHHK002</strain>
    </source>
</reference>
<organism evidence="3 4">
    <name type="scientific">Mycena albidolilacea</name>
    <dbReference type="NCBI Taxonomy" id="1033008"/>
    <lineage>
        <taxon>Eukaryota</taxon>
        <taxon>Fungi</taxon>
        <taxon>Dikarya</taxon>
        <taxon>Basidiomycota</taxon>
        <taxon>Agaricomycotina</taxon>
        <taxon>Agaricomycetes</taxon>
        <taxon>Agaricomycetidae</taxon>
        <taxon>Agaricales</taxon>
        <taxon>Marasmiineae</taxon>
        <taxon>Mycenaceae</taxon>
        <taxon>Mycena</taxon>
    </lineage>
</organism>
<feature type="region of interest" description="Disordered" evidence="1">
    <location>
        <begin position="214"/>
        <end position="235"/>
    </location>
</feature>
<evidence type="ECO:0000256" key="1">
    <source>
        <dbReference type="SAM" id="MobiDB-lite"/>
    </source>
</evidence>
<evidence type="ECO:0000313" key="4">
    <source>
        <dbReference type="Proteomes" id="UP001218218"/>
    </source>
</evidence>
<dbReference type="Proteomes" id="UP001218218">
    <property type="component" value="Unassembled WGS sequence"/>
</dbReference>
<dbReference type="AlphaFoldDB" id="A0AAD7E9Q1"/>
<feature type="region of interest" description="Disordered" evidence="1">
    <location>
        <begin position="291"/>
        <end position="311"/>
    </location>
</feature>
<evidence type="ECO:0000256" key="2">
    <source>
        <dbReference type="SAM" id="SignalP"/>
    </source>
</evidence>
<comment type="caution">
    <text evidence="3">The sequence shown here is derived from an EMBL/GenBank/DDBJ whole genome shotgun (WGS) entry which is preliminary data.</text>
</comment>
<keyword evidence="4" id="KW-1185">Reference proteome</keyword>
<feature type="signal peptide" evidence="2">
    <location>
        <begin position="1"/>
        <end position="26"/>
    </location>
</feature>
<evidence type="ECO:0000313" key="3">
    <source>
        <dbReference type="EMBL" id="KAJ7305549.1"/>
    </source>
</evidence>
<protein>
    <submittedName>
        <fullName evidence="3">Uncharacterized protein</fullName>
    </submittedName>
</protein>